<protein>
    <recommendedName>
        <fullName evidence="3 6">acylphosphatase</fullName>
        <ecNumber evidence="2 6">3.6.1.7</ecNumber>
    </recommendedName>
</protein>
<dbReference type="PROSITE" id="PS50975">
    <property type="entry name" value="ATP_GRASP"/>
    <property type="match status" value="1"/>
</dbReference>
<evidence type="ECO:0000256" key="6">
    <source>
        <dbReference type="PROSITE-ProRule" id="PRU00520"/>
    </source>
</evidence>
<dbReference type="EMBL" id="JAGGKX010000027">
    <property type="protein sequence ID" value="MBP1971478.1"/>
    <property type="molecule type" value="Genomic_DNA"/>
</dbReference>
<name>A0ABS4IKI6_9BACI</name>
<dbReference type="Gene3D" id="3.30.470.20">
    <property type="entry name" value="ATP-grasp fold, B domain"/>
    <property type="match status" value="1"/>
</dbReference>
<organism evidence="11 12">
    <name type="scientific">Virgibacillus natechei</name>
    <dbReference type="NCBI Taxonomy" id="1216297"/>
    <lineage>
        <taxon>Bacteria</taxon>
        <taxon>Bacillati</taxon>
        <taxon>Bacillota</taxon>
        <taxon>Bacilli</taxon>
        <taxon>Bacillales</taxon>
        <taxon>Bacillaceae</taxon>
        <taxon>Virgibacillus</taxon>
    </lineage>
</organism>
<dbReference type="PROSITE" id="PS51160">
    <property type="entry name" value="ACYLPHOSPHATASE_3"/>
    <property type="match status" value="1"/>
</dbReference>
<sequence length="302" mass="34771">MKEFLREKDYLLETILNKGERVFLNESTIASAGADTVEVTDELTPEDKCVAVKAVKALPELPVCGVDIMIDREKGTNYVLELNSRPNIGGSLFPVVGKARNISKAIVDYYFPESICDNTKNEISKFYFNYESIVKFLKSGVVEEVVVPPMPSENSVIKKMTVSGKVQRVGFRKWVYDRAVDRRLNGYVKNLKNKNVFIVVAGDKERVQQFIDTIKEDTPKKMNVKTVDEEEWNKPVKMGFEIRNTSSHIKKVRKKLNAEKEKNKELVHQKKQTKKKLDSIEQSKSWRYTLPLRNVVKTFKRD</sequence>
<evidence type="ECO:0000256" key="3">
    <source>
        <dbReference type="ARBA" id="ARBA00015991"/>
    </source>
</evidence>
<feature type="compositionally biased region" description="Basic and acidic residues" evidence="8">
    <location>
        <begin position="257"/>
        <end position="268"/>
    </location>
</feature>
<dbReference type="EC" id="3.6.1.7" evidence="2 6"/>
<evidence type="ECO:0000256" key="1">
    <source>
        <dbReference type="ARBA" id="ARBA00005614"/>
    </source>
</evidence>
<evidence type="ECO:0000256" key="2">
    <source>
        <dbReference type="ARBA" id="ARBA00012150"/>
    </source>
</evidence>
<dbReference type="PANTHER" id="PTHR47268">
    <property type="entry name" value="ACYLPHOSPHATASE"/>
    <property type="match status" value="1"/>
</dbReference>
<evidence type="ECO:0000256" key="7">
    <source>
        <dbReference type="RuleBase" id="RU004168"/>
    </source>
</evidence>
<dbReference type="PANTHER" id="PTHR47268:SF4">
    <property type="entry name" value="ACYLPHOSPHATASE"/>
    <property type="match status" value="1"/>
</dbReference>
<evidence type="ECO:0000259" key="9">
    <source>
        <dbReference type="PROSITE" id="PS50975"/>
    </source>
</evidence>
<keyword evidence="6" id="KW-0378">Hydrolase</keyword>
<feature type="active site" evidence="6">
    <location>
        <position position="172"/>
    </location>
</feature>
<evidence type="ECO:0000313" key="11">
    <source>
        <dbReference type="EMBL" id="MBP1971478.1"/>
    </source>
</evidence>
<evidence type="ECO:0000256" key="8">
    <source>
        <dbReference type="SAM" id="MobiDB-lite"/>
    </source>
</evidence>
<keyword evidence="5" id="KW-0547">Nucleotide-binding</keyword>
<evidence type="ECO:0000259" key="10">
    <source>
        <dbReference type="PROSITE" id="PS51160"/>
    </source>
</evidence>
<dbReference type="InterPro" id="IPR020456">
    <property type="entry name" value="Acylphosphatase"/>
</dbReference>
<feature type="region of interest" description="Disordered" evidence="8">
    <location>
        <begin position="257"/>
        <end position="280"/>
    </location>
</feature>
<reference evidence="11 12" key="1">
    <citation type="submission" date="2021-03" db="EMBL/GenBank/DDBJ databases">
        <title>Genomic Encyclopedia of Type Strains, Phase IV (KMG-IV): sequencing the most valuable type-strain genomes for metagenomic binning, comparative biology and taxonomic classification.</title>
        <authorList>
            <person name="Goeker M."/>
        </authorList>
    </citation>
    <scope>NUCLEOTIDE SEQUENCE [LARGE SCALE GENOMIC DNA]</scope>
    <source>
        <strain evidence="11 12">DSM 25609</strain>
    </source>
</reference>
<accession>A0ABS4IKI6</accession>
<dbReference type="InterPro" id="IPR001792">
    <property type="entry name" value="Acylphosphatase-like_dom"/>
</dbReference>
<keyword evidence="12" id="KW-1185">Reference proteome</keyword>
<dbReference type="SUPFAM" id="SSF54975">
    <property type="entry name" value="Acylphosphatase/BLUF domain-like"/>
    <property type="match status" value="1"/>
</dbReference>
<feature type="active site" evidence="6">
    <location>
        <position position="190"/>
    </location>
</feature>
<dbReference type="InterPro" id="IPR036046">
    <property type="entry name" value="Acylphosphatase-like_dom_sf"/>
</dbReference>
<evidence type="ECO:0000256" key="4">
    <source>
        <dbReference type="ARBA" id="ARBA00047645"/>
    </source>
</evidence>
<feature type="domain" description="ATP-grasp" evidence="9">
    <location>
        <begin position="39"/>
        <end position="111"/>
    </location>
</feature>
<comment type="catalytic activity">
    <reaction evidence="4 6">
        <text>an acyl phosphate + H2O = a carboxylate + phosphate + H(+)</text>
        <dbReference type="Rhea" id="RHEA:14965"/>
        <dbReference type="ChEBI" id="CHEBI:15377"/>
        <dbReference type="ChEBI" id="CHEBI:15378"/>
        <dbReference type="ChEBI" id="CHEBI:29067"/>
        <dbReference type="ChEBI" id="CHEBI:43474"/>
        <dbReference type="ChEBI" id="CHEBI:59918"/>
        <dbReference type="EC" id="3.6.1.7"/>
    </reaction>
</comment>
<dbReference type="Proteomes" id="UP001519345">
    <property type="component" value="Unassembled WGS sequence"/>
</dbReference>
<evidence type="ECO:0000256" key="5">
    <source>
        <dbReference type="PROSITE-ProRule" id="PRU00409"/>
    </source>
</evidence>
<proteinExistence type="inferred from homology"/>
<evidence type="ECO:0000313" key="12">
    <source>
        <dbReference type="Proteomes" id="UP001519345"/>
    </source>
</evidence>
<keyword evidence="5" id="KW-0067">ATP-binding</keyword>
<gene>
    <name evidence="11" type="ORF">J2Z83_003629</name>
</gene>
<dbReference type="Gene3D" id="3.30.70.100">
    <property type="match status" value="1"/>
</dbReference>
<feature type="domain" description="Acylphosphatase-like" evidence="10">
    <location>
        <begin position="157"/>
        <end position="244"/>
    </location>
</feature>
<dbReference type="Pfam" id="PF00708">
    <property type="entry name" value="Acylphosphatase"/>
    <property type="match status" value="1"/>
</dbReference>
<dbReference type="SUPFAM" id="SSF56059">
    <property type="entry name" value="Glutathione synthetase ATP-binding domain-like"/>
    <property type="match status" value="1"/>
</dbReference>
<comment type="similarity">
    <text evidence="1 7">Belongs to the acylphosphatase family.</text>
</comment>
<dbReference type="InterPro" id="IPR011761">
    <property type="entry name" value="ATP-grasp"/>
</dbReference>
<comment type="caution">
    <text evidence="11">The sequence shown here is derived from an EMBL/GenBank/DDBJ whole genome shotgun (WGS) entry which is preliminary data.</text>
</comment>